<proteinExistence type="predicted"/>
<reference evidence="1 2" key="1">
    <citation type="submission" date="2024-05" db="EMBL/GenBank/DDBJ databases">
        <title>Genome sequencing and assembly of Indian major carp, Cirrhinus mrigala (Hamilton, 1822).</title>
        <authorList>
            <person name="Mohindra V."/>
            <person name="Chowdhury L.M."/>
            <person name="Lal K."/>
            <person name="Jena J.K."/>
        </authorList>
    </citation>
    <scope>NUCLEOTIDE SEQUENCE [LARGE SCALE GENOMIC DNA]</scope>
    <source>
        <strain evidence="1">CM1030</strain>
        <tissue evidence="1">Blood</tissue>
    </source>
</reference>
<comment type="caution">
    <text evidence="1">The sequence shown here is derived from an EMBL/GenBank/DDBJ whole genome shotgun (WGS) entry which is preliminary data.</text>
</comment>
<dbReference type="AlphaFoldDB" id="A0ABD0R4J6"/>
<feature type="non-terminal residue" evidence="1">
    <location>
        <position position="66"/>
    </location>
</feature>
<evidence type="ECO:0000313" key="1">
    <source>
        <dbReference type="EMBL" id="KAL0193447.1"/>
    </source>
</evidence>
<dbReference type="EMBL" id="JAMKFB020000005">
    <property type="protein sequence ID" value="KAL0193447.1"/>
    <property type="molecule type" value="Genomic_DNA"/>
</dbReference>
<evidence type="ECO:0000313" key="2">
    <source>
        <dbReference type="Proteomes" id="UP001529510"/>
    </source>
</evidence>
<keyword evidence="2" id="KW-1185">Reference proteome</keyword>
<organism evidence="1 2">
    <name type="scientific">Cirrhinus mrigala</name>
    <name type="common">Mrigala</name>
    <dbReference type="NCBI Taxonomy" id="683832"/>
    <lineage>
        <taxon>Eukaryota</taxon>
        <taxon>Metazoa</taxon>
        <taxon>Chordata</taxon>
        <taxon>Craniata</taxon>
        <taxon>Vertebrata</taxon>
        <taxon>Euteleostomi</taxon>
        <taxon>Actinopterygii</taxon>
        <taxon>Neopterygii</taxon>
        <taxon>Teleostei</taxon>
        <taxon>Ostariophysi</taxon>
        <taxon>Cypriniformes</taxon>
        <taxon>Cyprinidae</taxon>
        <taxon>Labeoninae</taxon>
        <taxon>Labeonini</taxon>
        <taxon>Cirrhinus</taxon>
    </lineage>
</organism>
<name>A0ABD0R4J6_CIRMR</name>
<sequence>CADSKVDALCEALQAVVGQWRGRFPSPLPLEFYSSSNFIGLFVEEKVAEVIKSFAADFATEAASKA</sequence>
<protein>
    <submittedName>
        <fullName evidence="1">Uncharacterized protein</fullName>
    </submittedName>
</protein>
<feature type="non-terminal residue" evidence="1">
    <location>
        <position position="1"/>
    </location>
</feature>
<dbReference type="Proteomes" id="UP001529510">
    <property type="component" value="Unassembled WGS sequence"/>
</dbReference>
<gene>
    <name evidence="1" type="ORF">M9458_011743</name>
</gene>
<accession>A0ABD0R4J6</accession>